<dbReference type="Proteomes" id="UP000273641">
    <property type="component" value="Unassembled WGS sequence"/>
</dbReference>
<protein>
    <submittedName>
        <fullName evidence="2">Uncharacterized protein</fullName>
    </submittedName>
</protein>
<accession>A0AAE8FTZ9</accession>
<keyword evidence="1" id="KW-0472">Membrane</keyword>
<evidence type="ECO:0000256" key="1">
    <source>
        <dbReference type="SAM" id="Phobius"/>
    </source>
</evidence>
<name>A0AAE8FTZ9_CLOPF</name>
<dbReference type="EMBL" id="RQNR01000002">
    <property type="protein sequence ID" value="RQN24876.1"/>
    <property type="molecule type" value="Genomic_DNA"/>
</dbReference>
<sequence>MLSHIFLDSNGQFQWASVAAITSIITALVSVYVAVNSHLNNKKSQKLQRELNDEALKLQRELNRDNFKGNIVAKARIEWIQEVRKKSVDFISACNRLFTYIKNENTFDLKIVEELKSDVKRNATLLILYFGPDNGKNKNNDLIVYLIDLLSSKLLNKDGYYDKQHIILLEDYVDVLRDFLRIYFKAEWKRANREISDEEVQIYLEKNEYYVRIMNICERNLACYEEWVENFYDQLEEENNKS</sequence>
<proteinExistence type="predicted"/>
<evidence type="ECO:0000313" key="3">
    <source>
        <dbReference type="Proteomes" id="UP000273641"/>
    </source>
</evidence>
<reference evidence="2 3" key="1">
    <citation type="submission" date="2018-11" db="EMBL/GenBank/DDBJ databases">
        <title>Draft genome sequences of potential pathogenic Clostridium perfringens from environmental surface water in the North West Province, South Africa.</title>
        <authorList>
            <person name="Fourie J.C.J."/>
            <person name="Sanko T.J."/>
            <person name="Bezuidenhout C."/>
            <person name="Mienie C."/>
            <person name="Adeleke R."/>
        </authorList>
    </citation>
    <scope>NUCLEOTIDE SEQUENCE [LARGE SCALE GENOMIC DNA]</scope>
    <source>
        <strain evidence="2 3">SC4-C13</strain>
    </source>
</reference>
<comment type="caution">
    <text evidence="2">The sequence shown here is derived from an EMBL/GenBank/DDBJ whole genome shotgun (WGS) entry which is preliminary data.</text>
</comment>
<feature type="transmembrane region" description="Helical" evidence="1">
    <location>
        <begin position="12"/>
        <end position="35"/>
    </location>
</feature>
<gene>
    <name evidence="2" type="ORF">EHZ11_06495</name>
</gene>
<organism evidence="2 3">
    <name type="scientific">Clostridium perfringens</name>
    <dbReference type="NCBI Taxonomy" id="1502"/>
    <lineage>
        <taxon>Bacteria</taxon>
        <taxon>Bacillati</taxon>
        <taxon>Bacillota</taxon>
        <taxon>Clostridia</taxon>
        <taxon>Eubacteriales</taxon>
        <taxon>Clostridiaceae</taxon>
        <taxon>Clostridium</taxon>
    </lineage>
</organism>
<keyword evidence="1" id="KW-1133">Transmembrane helix</keyword>
<evidence type="ECO:0000313" key="2">
    <source>
        <dbReference type="EMBL" id="RQN24876.1"/>
    </source>
</evidence>
<dbReference type="AlphaFoldDB" id="A0AAE8FTZ9"/>
<dbReference type="RefSeq" id="WP_124230978.1">
    <property type="nucleotide sequence ID" value="NZ_CP120749.1"/>
</dbReference>
<keyword evidence="1" id="KW-0812">Transmembrane</keyword>